<dbReference type="Proteomes" id="UP000249135">
    <property type="component" value="Unassembled WGS sequence"/>
</dbReference>
<evidence type="ECO:0000313" key="2">
    <source>
        <dbReference type="EMBL" id="PZQ73892.1"/>
    </source>
</evidence>
<name>A0A2W5Q8X0_VARPD</name>
<sequence>MIGVCMTVLSIGHLRQGGHSRVVLDKLLAFDALMFLTSAVLSFMSMRSRRAGRPQRYEGWAESVFLLGLGVLALGAVVLAFAIE</sequence>
<organism evidence="2 3">
    <name type="scientific">Variovorax paradoxus</name>
    <dbReference type="NCBI Taxonomy" id="34073"/>
    <lineage>
        <taxon>Bacteria</taxon>
        <taxon>Pseudomonadati</taxon>
        <taxon>Pseudomonadota</taxon>
        <taxon>Betaproteobacteria</taxon>
        <taxon>Burkholderiales</taxon>
        <taxon>Comamonadaceae</taxon>
        <taxon>Variovorax</taxon>
    </lineage>
</organism>
<dbReference type="EMBL" id="QFPP01000160">
    <property type="protein sequence ID" value="PZQ73892.1"/>
    <property type="molecule type" value="Genomic_DNA"/>
</dbReference>
<keyword evidence="1" id="KW-0812">Transmembrane</keyword>
<feature type="transmembrane region" description="Helical" evidence="1">
    <location>
        <begin position="27"/>
        <end position="44"/>
    </location>
</feature>
<proteinExistence type="predicted"/>
<accession>A0A2W5Q8X0</accession>
<keyword evidence="1" id="KW-0472">Membrane</keyword>
<reference evidence="2 3" key="1">
    <citation type="submission" date="2017-08" db="EMBL/GenBank/DDBJ databases">
        <title>Infants hospitalized years apart are colonized by the same room-sourced microbial strains.</title>
        <authorList>
            <person name="Brooks B."/>
            <person name="Olm M.R."/>
            <person name="Firek B.A."/>
            <person name="Baker R."/>
            <person name="Thomas B.C."/>
            <person name="Morowitz M.J."/>
            <person name="Banfield J.F."/>
        </authorList>
    </citation>
    <scope>NUCLEOTIDE SEQUENCE [LARGE SCALE GENOMIC DNA]</scope>
    <source>
        <strain evidence="2">S2_005_003_R2_41</strain>
    </source>
</reference>
<protein>
    <submittedName>
        <fullName evidence="2">Uncharacterized protein</fullName>
    </submittedName>
</protein>
<gene>
    <name evidence="2" type="ORF">DI563_13705</name>
</gene>
<evidence type="ECO:0000256" key="1">
    <source>
        <dbReference type="SAM" id="Phobius"/>
    </source>
</evidence>
<comment type="caution">
    <text evidence="2">The sequence shown here is derived from an EMBL/GenBank/DDBJ whole genome shotgun (WGS) entry which is preliminary data.</text>
</comment>
<evidence type="ECO:0000313" key="3">
    <source>
        <dbReference type="Proteomes" id="UP000249135"/>
    </source>
</evidence>
<feature type="transmembrane region" description="Helical" evidence="1">
    <location>
        <begin position="64"/>
        <end position="83"/>
    </location>
</feature>
<dbReference type="AlphaFoldDB" id="A0A2W5Q8X0"/>
<keyword evidence="1" id="KW-1133">Transmembrane helix</keyword>